<accession>A0A1L7XCW9</accession>
<evidence type="ECO:0000256" key="3">
    <source>
        <dbReference type="ARBA" id="ARBA00019610"/>
    </source>
</evidence>
<comment type="function">
    <text evidence="8">Component of the Mediator complex, a coactivator involved in the regulated transcription of nearly all RNA polymerase II-dependent genes. Mediator functions as a bridge to convey information from gene-specific regulatory proteins to the basal RNA polymerase II transcription machinery. Mediator is recruited to promoters by direct interactions with regulatory proteins and serves as a scaffold for the assembly of a functional preinitiation complex with RNA polymerase II and the general transcription factors.</text>
</comment>
<evidence type="ECO:0000256" key="2">
    <source>
        <dbReference type="ARBA" id="ARBA00005635"/>
    </source>
</evidence>
<feature type="compositionally biased region" description="Acidic residues" evidence="10">
    <location>
        <begin position="55"/>
        <end position="73"/>
    </location>
</feature>
<evidence type="ECO:0000313" key="11">
    <source>
        <dbReference type="EMBL" id="CZR62871.1"/>
    </source>
</evidence>
<protein>
    <recommendedName>
        <fullName evidence="3 8">Mediator of RNA polymerase II transcription subunit 17</fullName>
    </recommendedName>
    <alternativeName>
        <fullName evidence="7 8">Mediator complex subunit 17</fullName>
    </alternativeName>
</protein>
<dbReference type="InterPro" id="IPR019313">
    <property type="entry name" value="Mediator_Med17"/>
</dbReference>
<keyword evidence="6 8" id="KW-0539">Nucleus</keyword>
<dbReference type="GO" id="GO:0006357">
    <property type="term" value="P:regulation of transcription by RNA polymerase II"/>
    <property type="evidence" value="ECO:0007669"/>
    <property type="project" value="InterPro"/>
</dbReference>
<name>A0A1L7XCW9_9HELO</name>
<feature type="region of interest" description="Disordered" evidence="10">
    <location>
        <begin position="55"/>
        <end position="75"/>
    </location>
</feature>
<keyword evidence="4 8" id="KW-0805">Transcription regulation</keyword>
<comment type="similarity">
    <text evidence="2 8">Belongs to the Mediator complex subunit 17 family.</text>
</comment>
<evidence type="ECO:0000256" key="1">
    <source>
        <dbReference type="ARBA" id="ARBA00004123"/>
    </source>
</evidence>
<evidence type="ECO:0000256" key="5">
    <source>
        <dbReference type="ARBA" id="ARBA00023163"/>
    </source>
</evidence>
<feature type="compositionally biased region" description="Basic and acidic residues" evidence="10">
    <location>
        <begin position="553"/>
        <end position="564"/>
    </location>
</feature>
<keyword evidence="9" id="KW-0175">Coiled coil</keyword>
<evidence type="ECO:0000256" key="8">
    <source>
        <dbReference type="RuleBase" id="RU364140"/>
    </source>
</evidence>
<dbReference type="GO" id="GO:0003712">
    <property type="term" value="F:transcription coregulator activity"/>
    <property type="evidence" value="ECO:0007669"/>
    <property type="project" value="InterPro"/>
</dbReference>
<evidence type="ECO:0000256" key="9">
    <source>
        <dbReference type="SAM" id="Coils"/>
    </source>
</evidence>
<dbReference type="Pfam" id="PF10156">
    <property type="entry name" value="Med17"/>
    <property type="match status" value="1"/>
</dbReference>
<reference evidence="11 12" key="1">
    <citation type="submission" date="2016-03" db="EMBL/GenBank/DDBJ databases">
        <authorList>
            <person name="Ploux O."/>
        </authorList>
    </citation>
    <scope>NUCLEOTIDE SEQUENCE [LARGE SCALE GENOMIC DNA]</scope>
    <source>
        <strain evidence="11 12">UAMH 11012</strain>
    </source>
</reference>
<evidence type="ECO:0000256" key="10">
    <source>
        <dbReference type="SAM" id="MobiDB-lite"/>
    </source>
</evidence>
<feature type="compositionally biased region" description="Basic and acidic residues" evidence="10">
    <location>
        <begin position="645"/>
        <end position="656"/>
    </location>
</feature>
<keyword evidence="5 8" id="KW-0804">Transcription</keyword>
<comment type="subcellular location">
    <subcellularLocation>
        <location evidence="1 8">Nucleus</location>
    </subcellularLocation>
</comment>
<feature type="region of interest" description="Disordered" evidence="10">
    <location>
        <begin position="529"/>
        <end position="564"/>
    </location>
</feature>
<dbReference type="PANTHER" id="PTHR13114">
    <property type="entry name" value="MEDIATOR OF RNA POLYMERASE II TRANSCRIPTION SUBUNIT 17"/>
    <property type="match status" value="1"/>
</dbReference>
<dbReference type="GO" id="GO:0070847">
    <property type="term" value="C:core mediator complex"/>
    <property type="evidence" value="ECO:0007669"/>
    <property type="project" value="TreeGrafter"/>
</dbReference>
<keyword evidence="8" id="KW-0010">Activator</keyword>
<dbReference type="Gene3D" id="6.10.250.2620">
    <property type="match status" value="1"/>
</dbReference>
<dbReference type="STRING" id="576137.A0A1L7XCW9"/>
<proteinExistence type="inferred from homology"/>
<gene>
    <name evidence="8" type="primary">MED17</name>
    <name evidence="11" type="ORF">PAC_12768</name>
</gene>
<dbReference type="Proteomes" id="UP000184330">
    <property type="component" value="Unassembled WGS sequence"/>
</dbReference>
<keyword evidence="12" id="KW-1185">Reference proteome</keyword>
<evidence type="ECO:0000256" key="4">
    <source>
        <dbReference type="ARBA" id="ARBA00023015"/>
    </source>
</evidence>
<dbReference type="EMBL" id="FJOG01000022">
    <property type="protein sequence ID" value="CZR62871.1"/>
    <property type="molecule type" value="Genomic_DNA"/>
</dbReference>
<sequence length="700" mass="77335">MESISNEFPISLRSWPTSGHDPSALPTLIQRINFERGGFLNITEESLRQEIAEEEANGMDNDESSSSDEEEEPDKLKELMMAREELLREIEQAHQSALYALDFISLLLTKDVAVDISPLLTDLVGPKTLGADKVAASKLTEAQKLDDKQIAKGWKAQSLNKAIDSIQASAERLEKEIEHETKYWEQVLAVSDNGWAVCRLPNEKHILGVRYGFSEASSAFKTRSLAVLQRNPDGGISLDQGMSETAPKTLRARIQVNGKDTGITPVPNPAPKDAPIETLIHQARNTIFAEELWQELNREARSFAPVQDNDDCLVCPLTANKTMILELVTLGEPQPPTSSADNDIAEAIYLALHLLLSYSHRGNYRRRTQARKPISPSSMVEPAQTVTLVRGILTRLTYQESIKQLYSLLDPLCLVLNKASIPASYTRVPTTSTPPSHLSNAEKTIMTLMERLEARFALSITSSTTLNIQLRTFLSPLCSAFFVSLPNPTDPVVVTAPPFNEGYSSFEALRDYVLQATACALAASLTPSLVQLPPPPPVNDGEDKMALDSANNNEKETESQKVKEDKKWIQTGQFTLLSNVENQKQLSISVHAERSRDPKVRKPGVSLQLVWDGPRSQIPEDDDEAAGKGRSSSLSLGGEGLVRMGDSEAGKRMMEKSGKRGEKAYVWVAWENEKQNAWGEDEGEVVNSFEDVVKDVEKSS</sequence>
<evidence type="ECO:0000256" key="6">
    <source>
        <dbReference type="ARBA" id="ARBA00023242"/>
    </source>
</evidence>
<dbReference type="PANTHER" id="PTHR13114:SF7">
    <property type="entry name" value="MEDIATOR OF RNA POLYMERASE II TRANSCRIPTION SUBUNIT 17"/>
    <property type="match status" value="1"/>
</dbReference>
<evidence type="ECO:0000256" key="7">
    <source>
        <dbReference type="ARBA" id="ARBA00032014"/>
    </source>
</evidence>
<organism evidence="11 12">
    <name type="scientific">Phialocephala subalpina</name>
    <dbReference type="NCBI Taxonomy" id="576137"/>
    <lineage>
        <taxon>Eukaryota</taxon>
        <taxon>Fungi</taxon>
        <taxon>Dikarya</taxon>
        <taxon>Ascomycota</taxon>
        <taxon>Pezizomycotina</taxon>
        <taxon>Leotiomycetes</taxon>
        <taxon>Helotiales</taxon>
        <taxon>Mollisiaceae</taxon>
        <taxon>Phialocephala</taxon>
        <taxon>Phialocephala fortinii species complex</taxon>
    </lineage>
</organism>
<dbReference type="GO" id="GO:0016592">
    <property type="term" value="C:mediator complex"/>
    <property type="evidence" value="ECO:0007669"/>
    <property type="project" value="InterPro"/>
</dbReference>
<feature type="coiled-coil region" evidence="9">
    <location>
        <begin position="156"/>
        <end position="183"/>
    </location>
</feature>
<dbReference type="OrthoDB" id="5319830at2759"/>
<evidence type="ECO:0000313" key="12">
    <source>
        <dbReference type="Proteomes" id="UP000184330"/>
    </source>
</evidence>
<dbReference type="AlphaFoldDB" id="A0A1L7XCW9"/>
<feature type="region of interest" description="Disordered" evidence="10">
    <location>
        <begin position="611"/>
        <end position="656"/>
    </location>
</feature>
<comment type="subunit">
    <text evidence="8">Component of the Mediator complex.</text>
</comment>